<dbReference type="AlphaFoldDB" id="A0AAV3XPE5"/>
<accession>A0AAV3XPE5</accession>
<evidence type="ECO:0000313" key="1">
    <source>
        <dbReference type="EMBL" id="GET44223.1"/>
    </source>
</evidence>
<organism evidence="1 2">
    <name type="scientific">Microseira wollei NIES-4236</name>
    <dbReference type="NCBI Taxonomy" id="2530354"/>
    <lineage>
        <taxon>Bacteria</taxon>
        <taxon>Bacillati</taxon>
        <taxon>Cyanobacteriota</taxon>
        <taxon>Cyanophyceae</taxon>
        <taxon>Oscillatoriophycideae</taxon>
        <taxon>Aerosakkonematales</taxon>
        <taxon>Aerosakkonemataceae</taxon>
        <taxon>Microseira</taxon>
    </lineage>
</organism>
<evidence type="ECO:0000313" key="2">
    <source>
        <dbReference type="Proteomes" id="UP001050975"/>
    </source>
</evidence>
<reference evidence="1" key="1">
    <citation type="submission" date="2019-10" db="EMBL/GenBank/DDBJ databases">
        <title>Draft genome sequece of Microseira wollei NIES-4236.</title>
        <authorList>
            <person name="Yamaguchi H."/>
            <person name="Suzuki S."/>
            <person name="Kawachi M."/>
        </authorList>
    </citation>
    <scope>NUCLEOTIDE SEQUENCE</scope>
    <source>
        <strain evidence="1">NIES-4236</strain>
    </source>
</reference>
<sequence length="172" mass="19010">MPVINKNVLFVNTRGATLLTPMNLEGVSVSVIGWNRLTPNNLSAITDGYTDTATGWGCVIDGPNRAFFEIDLGVDSRYIVAARIGIRMAEGWERGEGIWFIEASPTPSPPNTWPARSIPAWAIKFRPTRFEKVGVVPAWVSGRYLRIGAEDAGHGYVELRVYDLKVWTFSAP</sequence>
<evidence type="ECO:0008006" key="3">
    <source>
        <dbReference type="Google" id="ProtNLM"/>
    </source>
</evidence>
<proteinExistence type="predicted"/>
<dbReference type="EMBL" id="BLAY01000308">
    <property type="protein sequence ID" value="GET44223.1"/>
    <property type="molecule type" value="Genomic_DNA"/>
</dbReference>
<name>A0AAV3XPE5_9CYAN</name>
<protein>
    <recommendedName>
        <fullName evidence="3">F5/8 type C domain-containing protein</fullName>
    </recommendedName>
</protein>
<keyword evidence="2" id="KW-1185">Reference proteome</keyword>
<comment type="caution">
    <text evidence="1">The sequence shown here is derived from an EMBL/GenBank/DDBJ whole genome shotgun (WGS) entry which is preliminary data.</text>
</comment>
<gene>
    <name evidence="1" type="ORF">MiSe_90490</name>
</gene>
<dbReference type="RefSeq" id="WP_226593865.1">
    <property type="nucleotide sequence ID" value="NZ_BLAY01000308.1"/>
</dbReference>
<dbReference type="Proteomes" id="UP001050975">
    <property type="component" value="Unassembled WGS sequence"/>
</dbReference>